<organism evidence="2 3">
    <name type="scientific">Nostocoides jenkinsii Ben 74</name>
    <dbReference type="NCBI Taxonomy" id="1193518"/>
    <lineage>
        <taxon>Bacteria</taxon>
        <taxon>Bacillati</taxon>
        <taxon>Actinomycetota</taxon>
        <taxon>Actinomycetes</taxon>
        <taxon>Micrococcales</taxon>
        <taxon>Intrasporangiaceae</taxon>
        <taxon>Nostocoides</taxon>
    </lineage>
</organism>
<feature type="region of interest" description="Disordered" evidence="1">
    <location>
        <begin position="1"/>
        <end position="34"/>
    </location>
</feature>
<accession>A0A077MFC9</accession>
<evidence type="ECO:0000313" key="3">
    <source>
        <dbReference type="Proteomes" id="UP000035720"/>
    </source>
</evidence>
<comment type="caution">
    <text evidence="2">The sequence shown here is derived from an EMBL/GenBank/DDBJ whole genome shotgun (WGS) entry which is preliminary data.</text>
</comment>
<evidence type="ECO:0000313" key="2">
    <source>
        <dbReference type="EMBL" id="CCI54785.1"/>
    </source>
</evidence>
<proteinExistence type="predicted"/>
<name>A0A077MFC9_9MICO</name>
<dbReference type="AlphaFoldDB" id="A0A077MFC9"/>
<dbReference type="EMBL" id="CAJC01000197">
    <property type="protein sequence ID" value="CCI54785.1"/>
    <property type="molecule type" value="Genomic_DNA"/>
</dbReference>
<dbReference type="Proteomes" id="UP000035720">
    <property type="component" value="Unassembled WGS sequence"/>
</dbReference>
<keyword evidence="3" id="KW-1185">Reference proteome</keyword>
<protein>
    <submittedName>
        <fullName evidence="2">Uncharacterized protein</fullName>
    </submittedName>
</protein>
<gene>
    <name evidence="2" type="ORF">BN13_820006</name>
</gene>
<reference evidence="2 3" key="1">
    <citation type="journal article" date="2013" name="ISME J.">
        <title>A metabolic model for members of the genus Tetrasphaera involved in enhanced biological phosphorus removal.</title>
        <authorList>
            <person name="Kristiansen R."/>
            <person name="Nguyen H.T.T."/>
            <person name="Saunders A.M."/>
            <person name="Nielsen J.L."/>
            <person name="Wimmer R."/>
            <person name="Le V.Q."/>
            <person name="McIlroy S.J."/>
            <person name="Petrovski S."/>
            <person name="Seviour R.J."/>
            <person name="Calteau A."/>
            <person name="Nielsen K.L."/>
            <person name="Nielsen P.H."/>
        </authorList>
    </citation>
    <scope>NUCLEOTIDE SEQUENCE [LARGE SCALE GENOMIC DNA]</scope>
    <source>
        <strain evidence="2 3">Ben 74</strain>
    </source>
</reference>
<sequence>MHGETTARKPPKAPGNGIGRESGSNPRGTAAGAGSVLSTRGARLALDHARVHLCLLARPQGAW</sequence>
<evidence type="ECO:0000256" key="1">
    <source>
        <dbReference type="SAM" id="MobiDB-lite"/>
    </source>
</evidence>